<dbReference type="Proteomes" id="UP000182573">
    <property type="component" value="Unassembled WGS sequence"/>
</dbReference>
<reference evidence="3 4" key="1">
    <citation type="submission" date="2016-10" db="EMBL/GenBank/DDBJ databases">
        <authorList>
            <person name="de Groot N.N."/>
        </authorList>
    </citation>
    <scope>NUCLEOTIDE SEQUENCE [LARGE SCALE GENOMIC DNA]</scope>
    <source>
        <strain evidence="3 4">DSM 3756</strain>
    </source>
</reference>
<evidence type="ECO:0000256" key="1">
    <source>
        <dbReference type="SAM" id="MobiDB-lite"/>
    </source>
</evidence>
<dbReference type="InterPro" id="IPR054314">
    <property type="entry name" value="Gins51_C"/>
</dbReference>
<feature type="domain" description="Gins51 C-terminal" evidence="2">
    <location>
        <begin position="87"/>
        <end position="132"/>
    </location>
</feature>
<evidence type="ECO:0000313" key="3">
    <source>
        <dbReference type="EMBL" id="SDW45598.1"/>
    </source>
</evidence>
<dbReference type="CDD" id="cd21695">
    <property type="entry name" value="GINS_B_archaea_Gins51"/>
    <property type="match status" value="1"/>
</dbReference>
<feature type="compositionally biased region" description="Acidic residues" evidence="1">
    <location>
        <begin position="109"/>
        <end position="121"/>
    </location>
</feature>
<dbReference type="AlphaFoldDB" id="A0A1H2TP78"/>
<gene>
    <name evidence="3" type="ORF">SAMN05443574_103325</name>
</gene>
<proteinExistence type="predicted"/>
<dbReference type="STRING" id="28442.SAMN05443574_103325"/>
<evidence type="ECO:0000259" key="2">
    <source>
        <dbReference type="Pfam" id="PF22090"/>
    </source>
</evidence>
<dbReference type="Gene3D" id="3.40.5.50">
    <property type="match status" value="1"/>
</dbReference>
<evidence type="ECO:0000313" key="4">
    <source>
        <dbReference type="Proteomes" id="UP000182573"/>
    </source>
</evidence>
<dbReference type="RefSeq" id="WP_004515156.1">
    <property type="nucleotide sequence ID" value="NZ_FNOF01000003.1"/>
</dbReference>
<feature type="region of interest" description="Disordered" evidence="1">
    <location>
        <begin position="101"/>
        <end position="134"/>
    </location>
</feature>
<sequence>MGIIVDDELHGIVSEQEMNVEREWVFQKGDLQQVESTVTSPASDEIFRCRCGETFDSKEAAETHIAEIEAEKEEQEGEADTGHGYERVEFLTECPEFMGTDLEVYGPFDEGDTAEVPEDNAEILVNRGNAERTE</sequence>
<accession>A0A1H2TP78</accession>
<dbReference type="Pfam" id="PF22090">
    <property type="entry name" value="Gins51_C"/>
    <property type="match status" value="1"/>
</dbReference>
<protein>
    <recommendedName>
        <fullName evidence="2">Gins51 C-terminal domain-containing protein</fullName>
    </recommendedName>
</protein>
<organism evidence="3 4">
    <name type="scientific">Haloarcula vallismortis</name>
    <name type="common">Halobacterium vallismortis</name>
    <dbReference type="NCBI Taxonomy" id="28442"/>
    <lineage>
        <taxon>Archaea</taxon>
        <taxon>Methanobacteriati</taxon>
        <taxon>Methanobacteriota</taxon>
        <taxon>Stenosarchaea group</taxon>
        <taxon>Halobacteria</taxon>
        <taxon>Halobacteriales</taxon>
        <taxon>Haloarculaceae</taxon>
        <taxon>Haloarcula</taxon>
    </lineage>
</organism>
<dbReference type="EMBL" id="FNOF01000003">
    <property type="protein sequence ID" value="SDW45598.1"/>
    <property type="molecule type" value="Genomic_DNA"/>
</dbReference>
<name>A0A1H2TP78_HALVA</name>